<dbReference type="GO" id="GO:0005634">
    <property type="term" value="C:nucleus"/>
    <property type="evidence" value="ECO:0007669"/>
    <property type="project" value="UniProtKB-SubCell"/>
</dbReference>
<evidence type="ECO:0000256" key="6">
    <source>
        <dbReference type="ARBA" id="ARBA00010057"/>
    </source>
</evidence>
<proteinExistence type="inferred from homology"/>
<comment type="similarity">
    <text evidence="6">Belongs to the VHL family.</text>
</comment>
<keyword evidence="9" id="KW-0833">Ubl conjugation pathway</keyword>
<dbReference type="SUPFAM" id="SSF49468">
    <property type="entry name" value="VHL"/>
    <property type="match status" value="1"/>
</dbReference>
<reference evidence="18" key="2">
    <citation type="submission" date="2025-08" db="UniProtKB">
        <authorList>
            <consortium name="Ensembl"/>
        </authorList>
    </citation>
    <scope>IDENTIFICATION</scope>
</reference>
<keyword evidence="8" id="KW-0963">Cytoplasm</keyword>
<keyword evidence="7" id="KW-1003">Cell membrane</keyword>
<reference evidence="18" key="3">
    <citation type="submission" date="2025-09" db="UniProtKB">
        <authorList>
            <consortium name="Ensembl"/>
        </authorList>
    </citation>
    <scope>IDENTIFICATION</scope>
</reference>
<organism evidence="18 19">
    <name type="scientific">Poecilia formosa</name>
    <name type="common">Amazon molly</name>
    <name type="synonym">Limia formosa</name>
    <dbReference type="NCBI Taxonomy" id="48698"/>
    <lineage>
        <taxon>Eukaryota</taxon>
        <taxon>Metazoa</taxon>
        <taxon>Chordata</taxon>
        <taxon>Craniata</taxon>
        <taxon>Vertebrata</taxon>
        <taxon>Euteleostomi</taxon>
        <taxon>Actinopterygii</taxon>
        <taxon>Neopterygii</taxon>
        <taxon>Teleostei</taxon>
        <taxon>Neoteleostei</taxon>
        <taxon>Acanthomorphata</taxon>
        <taxon>Ovalentaria</taxon>
        <taxon>Atherinomorphae</taxon>
        <taxon>Cyprinodontiformes</taxon>
        <taxon>Poeciliidae</taxon>
        <taxon>Poeciliinae</taxon>
        <taxon>Poecilia</taxon>
    </lineage>
</organism>
<dbReference type="GO" id="GO:0005886">
    <property type="term" value="C:plasma membrane"/>
    <property type="evidence" value="ECO:0007669"/>
    <property type="project" value="UniProtKB-SubCell"/>
</dbReference>
<dbReference type="Proteomes" id="UP000028760">
    <property type="component" value="Unassembled WGS sequence"/>
</dbReference>
<evidence type="ECO:0000256" key="9">
    <source>
        <dbReference type="ARBA" id="ARBA00022786"/>
    </source>
</evidence>
<evidence type="ECO:0000256" key="11">
    <source>
        <dbReference type="ARBA" id="ARBA00023136"/>
    </source>
</evidence>
<evidence type="ECO:0000313" key="18">
    <source>
        <dbReference type="Ensembl" id="ENSPFOP00000002696.2"/>
    </source>
</evidence>
<dbReference type="Ensembl" id="ENSPFOT00000002700.1">
    <property type="protein sequence ID" value="ENSPFOP00000002696.2"/>
    <property type="gene ID" value="ENSPFOG00000002802.1"/>
</dbReference>
<comment type="pathway">
    <text evidence="5">Protein modification; protein ubiquitination.</text>
</comment>
<dbReference type="GO" id="GO:0010468">
    <property type="term" value="P:regulation of gene expression"/>
    <property type="evidence" value="ECO:0007669"/>
    <property type="project" value="UniProtKB-ARBA"/>
</dbReference>
<evidence type="ECO:0000256" key="14">
    <source>
        <dbReference type="ARBA" id="ARBA00072532"/>
    </source>
</evidence>
<dbReference type="InterPro" id="IPR022772">
    <property type="entry name" value="VHL_tumour_suppress_b/a_dom"/>
</dbReference>
<dbReference type="FunFam" id="2.60.40.780:FF:000001">
    <property type="entry name" value="von Hippel-Lindau disease tumor suppressor"/>
    <property type="match status" value="1"/>
</dbReference>
<dbReference type="eggNOG" id="KOG4710">
    <property type="taxonomic scope" value="Eukaryota"/>
</dbReference>
<dbReference type="GO" id="GO:0001666">
    <property type="term" value="P:response to hypoxia"/>
    <property type="evidence" value="ECO:0007669"/>
    <property type="project" value="UniProtKB-ARBA"/>
</dbReference>
<dbReference type="Pfam" id="PF17211">
    <property type="entry name" value="VHL_C"/>
    <property type="match status" value="1"/>
</dbReference>
<dbReference type="OrthoDB" id="413400at2759"/>
<dbReference type="KEGG" id="pfor:103143209"/>
<evidence type="ECO:0000256" key="3">
    <source>
        <dbReference type="ARBA" id="ARBA00004240"/>
    </source>
</evidence>
<dbReference type="Pfam" id="PF01847">
    <property type="entry name" value="VHL"/>
    <property type="match status" value="1"/>
</dbReference>
<dbReference type="InterPro" id="IPR036208">
    <property type="entry name" value="VHL_sf"/>
</dbReference>
<dbReference type="OMA" id="MNQRVEQ"/>
<evidence type="ECO:0000256" key="10">
    <source>
        <dbReference type="ARBA" id="ARBA00022824"/>
    </source>
</evidence>
<dbReference type="CDD" id="cd05468">
    <property type="entry name" value="pVHL"/>
    <property type="match status" value="1"/>
</dbReference>
<sequence>MPQEGEESLPPVRSLSSGIPVNVVFCNRTGRVVRPLWINYEGKPTSYADMQPFSGRRMTTYVGHPWLFRDAASDEPLKVNCKELYVPKPSGDAAVHVNITLTVDSLKDRALYAVRRLVRPEDYRKLEIARCLHEDLENPPNHQKDLQRINRRVEQHLLAESQQTG</sequence>
<protein>
    <recommendedName>
        <fullName evidence="14">von Hippel-Lindau disease tumor suppressor</fullName>
    </recommendedName>
    <alternativeName>
        <fullName evidence="15">pVHL</fullName>
    </alternativeName>
</protein>
<evidence type="ECO:0000256" key="15">
    <source>
        <dbReference type="ARBA" id="ARBA00080646"/>
    </source>
</evidence>
<keyword evidence="10" id="KW-0256">Endoplasmic reticulum</keyword>
<evidence type="ECO:0000256" key="2">
    <source>
        <dbReference type="ARBA" id="ARBA00004202"/>
    </source>
</evidence>
<dbReference type="STRING" id="48698.ENSPFOP00000002696"/>
<keyword evidence="19" id="KW-1185">Reference proteome</keyword>
<reference evidence="19" key="1">
    <citation type="submission" date="2013-10" db="EMBL/GenBank/DDBJ databases">
        <authorList>
            <person name="Schartl M."/>
            <person name="Warren W."/>
        </authorList>
    </citation>
    <scope>NUCLEOTIDE SEQUENCE [LARGE SCALE GENOMIC DNA]</scope>
    <source>
        <strain evidence="19">female</strain>
    </source>
</reference>
<evidence type="ECO:0000256" key="13">
    <source>
        <dbReference type="ARBA" id="ARBA00059036"/>
    </source>
</evidence>
<dbReference type="InterPro" id="IPR037140">
    <property type="entry name" value="VHL_beta_dom_sf"/>
</dbReference>
<comment type="function">
    <text evidence="13">Involved in the ubiquitination and subsequent proteasomal degradation via the von Hippel-Lindau ubiquitination complex. Seems to act as a target recruitment subunit in the E3 ubiquitin ligase complex and recruits hydroxylated hypoxia-inducible factor (HIF) under normoxic conditions. Involved in transcriptional repression through interaction with HIF1A, HIF1AN and histone deacetylases. Ubiquitinates, in an oxygen-responsive manner, ADRB2. Acts as a negative regulator of mTORC1 by promoting ubiquitination and degradation of RPTOR.</text>
</comment>
<keyword evidence="11" id="KW-0472">Membrane</keyword>
<evidence type="ECO:0000313" key="19">
    <source>
        <dbReference type="Proteomes" id="UP000028760"/>
    </source>
</evidence>
<dbReference type="Gene3D" id="1.10.750.10">
    <property type="entry name" value="von Hippel-Lindau disease tumour suppressor, alpha domain"/>
    <property type="match status" value="1"/>
</dbReference>
<dbReference type="CTD" id="7428"/>
<feature type="domain" description="von Hippel-Lindau disease tumour suppressor beta" evidence="16">
    <location>
        <begin position="12"/>
        <end position="90"/>
    </location>
</feature>
<dbReference type="GeneID" id="103143209"/>
<evidence type="ECO:0000256" key="12">
    <source>
        <dbReference type="ARBA" id="ARBA00023242"/>
    </source>
</evidence>
<dbReference type="FunFam" id="1.10.750.10:FF:000001">
    <property type="entry name" value="von Hippel-Lindau disease tumor suppressor"/>
    <property type="match status" value="1"/>
</dbReference>
<keyword evidence="12" id="KW-0539">Nucleus</keyword>
<dbReference type="EMBL" id="AYCK01007865">
    <property type="status" value="NOT_ANNOTATED_CDS"/>
    <property type="molecule type" value="Genomic_DNA"/>
</dbReference>
<evidence type="ECO:0000256" key="4">
    <source>
        <dbReference type="ARBA" id="ARBA00004496"/>
    </source>
</evidence>
<evidence type="ECO:0000259" key="16">
    <source>
        <dbReference type="Pfam" id="PF01847"/>
    </source>
</evidence>
<feature type="domain" description="von Hippel-Lindau disease tumour suppressor alpha" evidence="17">
    <location>
        <begin position="105"/>
        <end position="152"/>
    </location>
</feature>
<dbReference type="GO" id="GO:0005783">
    <property type="term" value="C:endoplasmic reticulum"/>
    <property type="evidence" value="ECO:0007669"/>
    <property type="project" value="UniProtKB-SubCell"/>
</dbReference>
<evidence type="ECO:0000256" key="7">
    <source>
        <dbReference type="ARBA" id="ARBA00022475"/>
    </source>
</evidence>
<dbReference type="AlphaFoldDB" id="A0A087XA93"/>
<dbReference type="InterPro" id="IPR024053">
    <property type="entry name" value="VHL_beta_dom"/>
</dbReference>
<dbReference type="GeneTree" id="ENSGT00390000014353"/>
<name>A0A087XA93_POEFO</name>
<evidence type="ECO:0000259" key="17">
    <source>
        <dbReference type="Pfam" id="PF17211"/>
    </source>
</evidence>
<evidence type="ECO:0000256" key="5">
    <source>
        <dbReference type="ARBA" id="ARBA00004906"/>
    </source>
</evidence>
<evidence type="ECO:0000256" key="8">
    <source>
        <dbReference type="ARBA" id="ARBA00022490"/>
    </source>
</evidence>
<dbReference type="Gene3D" id="2.60.40.780">
    <property type="entry name" value="von Hippel-Lindau disease tumour suppressor, beta domain"/>
    <property type="match status" value="1"/>
</dbReference>
<comment type="subcellular location">
    <subcellularLocation>
        <location evidence="2">Cell membrane</location>
        <topology evidence="2">Peripheral membrane protein</topology>
    </subcellularLocation>
    <subcellularLocation>
        <location evidence="4">Cytoplasm</location>
    </subcellularLocation>
    <subcellularLocation>
        <location evidence="3">Endoplasmic reticulum</location>
    </subcellularLocation>
    <subcellularLocation>
        <location evidence="1">Nucleus</location>
    </subcellularLocation>
</comment>
<dbReference type="InterPro" id="IPR024048">
    <property type="entry name" value="VHL_alpha_dom"/>
</dbReference>
<evidence type="ECO:0000256" key="1">
    <source>
        <dbReference type="ARBA" id="ARBA00004123"/>
    </source>
</evidence>
<dbReference type="RefSeq" id="XP_007559715.1">
    <property type="nucleotide sequence ID" value="XM_007559653.2"/>
</dbReference>
<accession>A0A087XA93</accession>
<dbReference type="InterPro" id="IPR037139">
    <property type="entry name" value="VHL_alpha_dom_sf"/>
</dbReference>